<evidence type="ECO:0000313" key="7">
    <source>
        <dbReference type="Proteomes" id="UP000430120"/>
    </source>
</evidence>
<dbReference type="PANTHER" id="PTHR42852:SF13">
    <property type="entry name" value="PROTEIN DIPZ"/>
    <property type="match status" value="1"/>
</dbReference>
<dbReference type="PROSITE" id="PS51352">
    <property type="entry name" value="THIOREDOXIN_2"/>
    <property type="match status" value="1"/>
</dbReference>
<dbReference type="GO" id="GO:0030313">
    <property type="term" value="C:cell envelope"/>
    <property type="evidence" value="ECO:0007669"/>
    <property type="project" value="UniProtKB-SubCell"/>
</dbReference>
<sequence length="168" mass="18598">MPMLLRRALVLSSLGLLSFTAAQAATPAPGGTAPDFTLRALHGPNLRLKEQRGQVVLLNFWASWCGPCREEMPQLDRLYRKYQSAGFTLLGVSVDDDPKAAGAMADKLGVAFPVLLDSDKQVSKAYDLSAMPSTVLIDRDGRVRYLHRGYRDGFIATYEQQIRELLKD</sequence>
<dbReference type="GO" id="GO:0015036">
    <property type="term" value="F:disulfide oxidoreductase activity"/>
    <property type="evidence" value="ECO:0007669"/>
    <property type="project" value="UniProtKB-ARBA"/>
</dbReference>
<dbReference type="PROSITE" id="PS00194">
    <property type="entry name" value="THIOREDOXIN_1"/>
    <property type="match status" value="1"/>
</dbReference>
<dbReference type="AlphaFoldDB" id="A0A643FDT7"/>
<dbReference type="OrthoDB" id="9811352at2"/>
<dbReference type="EMBL" id="VZPB01000018">
    <property type="protein sequence ID" value="KAB0583115.1"/>
    <property type="molecule type" value="Genomic_DNA"/>
</dbReference>
<keyword evidence="7" id="KW-1185">Reference proteome</keyword>
<dbReference type="PANTHER" id="PTHR42852">
    <property type="entry name" value="THIOL:DISULFIDE INTERCHANGE PROTEIN DSBE"/>
    <property type="match status" value="1"/>
</dbReference>
<evidence type="ECO:0000256" key="2">
    <source>
        <dbReference type="ARBA" id="ARBA00022748"/>
    </source>
</evidence>
<feature type="chain" id="PRO_5024793864" evidence="4">
    <location>
        <begin position="25"/>
        <end position="168"/>
    </location>
</feature>
<dbReference type="InterPro" id="IPR017937">
    <property type="entry name" value="Thioredoxin_CS"/>
</dbReference>
<dbReference type="GO" id="GO:0017004">
    <property type="term" value="P:cytochrome complex assembly"/>
    <property type="evidence" value="ECO:0007669"/>
    <property type="project" value="UniProtKB-KW"/>
</dbReference>
<dbReference type="Proteomes" id="UP000430120">
    <property type="component" value="Unassembled WGS sequence"/>
</dbReference>
<comment type="subcellular location">
    <subcellularLocation>
        <location evidence="1">Cell envelope</location>
    </subcellularLocation>
</comment>
<feature type="signal peptide" evidence="4">
    <location>
        <begin position="1"/>
        <end position="24"/>
    </location>
</feature>
<keyword evidence="2" id="KW-0201">Cytochrome c-type biogenesis</keyword>
<protein>
    <submittedName>
        <fullName evidence="6">TlpA family protein disulfide reductase</fullName>
    </submittedName>
</protein>
<dbReference type="InterPro" id="IPR050553">
    <property type="entry name" value="Thioredoxin_ResA/DsbE_sf"/>
</dbReference>
<evidence type="ECO:0000259" key="5">
    <source>
        <dbReference type="PROSITE" id="PS51352"/>
    </source>
</evidence>
<evidence type="ECO:0000256" key="4">
    <source>
        <dbReference type="SAM" id="SignalP"/>
    </source>
</evidence>
<dbReference type="RefSeq" id="WP_151123926.1">
    <property type="nucleotide sequence ID" value="NZ_JAYRPY010000023.1"/>
</dbReference>
<dbReference type="InterPro" id="IPR013766">
    <property type="entry name" value="Thioredoxin_domain"/>
</dbReference>
<comment type="caution">
    <text evidence="6">The sequence shown here is derived from an EMBL/GenBank/DDBJ whole genome shotgun (WGS) entry which is preliminary data.</text>
</comment>
<gene>
    <name evidence="6" type="ORF">F7Q92_09595</name>
</gene>
<keyword evidence="3" id="KW-0676">Redox-active center</keyword>
<dbReference type="Gene3D" id="3.40.30.10">
    <property type="entry name" value="Glutaredoxin"/>
    <property type="match status" value="1"/>
</dbReference>
<accession>A0A643FDT7</accession>
<keyword evidence="4" id="KW-0732">Signal</keyword>
<dbReference type="CDD" id="cd02966">
    <property type="entry name" value="TlpA_like_family"/>
    <property type="match status" value="1"/>
</dbReference>
<evidence type="ECO:0000256" key="3">
    <source>
        <dbReference type="ARBA" id="ARBA00023284"/>
    </source>
</evidence>
<dbReference type="Pfam" id="PF08534">
    <property type="entry name" value="Redoxin"/>
    <property type="match status" value="1"/>
</dbReference>
<feature type="domain" description="Thioredoxin" evidence="5">
    <location>
        <begin position="27"/>
        <end position="167"/>
    </location>
</feature>
<organism evidence="6 7">
    <name type="scientific">Ideonella dechloratans</name>
    <dbReference type="NCBI Taxonomy" id="36863"/>
    <lineage>
        <taxon>Bacteria</taxon>
        <taxon>Pseudomonadati</taxon>
        <taxon>Pseudomonadota</taxon>
        <taxon>Betaproteobacteria</taxon>
        <taxon>Burkholderiales</taxon>
        <taxon>Sphaerotilaceae</taxon>
        <taxon>Ideonella</taxon>
    </lineage>
</organism>
<dbReference type="SUPFAM" id="SSF52833">
    <property type="entry name" value="Thioredoxin-like"/>
    <property type="match status" value="1"/>
</dbReference>
<reference evidence="6 7" key="1">
    <citation type="submission" date="2019-09" db="EMBL/GenBank/DDBJ databases">
        <title>Draft genome sequences of 48 bacterial type strains from the CCUG.</title>
        <authorList>
            <person name="Tunovic T."/>
            <person name="Pineiro-Iglesias B."/>
            <person name="Unosson C."/>
            <person name="Inganas E."/>
            <person name="Ohlen M."/>
            <person name="Cardew S."/>
            <person name="Jensie-Markopoulos S."/>
            <person name="Salva-Serra F."/>
            <person name="Jaen-Luchoro D."/>
            <person name="Karlsson R."/>
            <person name="Svensson-Stadler L."/>
            <person name="Chun J."/>
            <person name="Moore E."/>
        </authorList>
    </citation>
    <scope>NUCLEOTIDE SEQUENCE [LARGE SCALE GENOMIC DNA]</scope>
    <source>
        <strain evidence="6 7">CCUG 30977</strain>
    </source>
</reference>
<dbReference type="InterPro" id="IPR036249">
    <property type="entry name" value="Thioredoxin-like_sf"/>
</dbReference>
<name>A0A643FDT7_IDEDE</name>
<evidence type="ECO:0000256" key="1">
    <source>
        <dbReference type="ARBA" id="ARBA00004196"/>
    </source>
</evidence>
<proteinExistence type="predicted"/>
<dbReference type="InterPro" id="IPR013740">
    <property type="entry name" value="Redoxin"/>
</dbReference>
<evidence type="ECO:0000313" key="6">
    <source>
        <dbReference type="EMBL" id="KAB0583115.1"/>
    </source>
</evidence>